<dbReference type="Proteomes" id="UP000607653">
    <property type="component" value="Unassembled WGS sequence"/>
</dbReference>
<gene>
    <name evidence="1" type="ORF">HUJ06_014632</name>
</gene>
<dbReference type="EMBL" id="DUZY01000005">
    <property type="protein sequence ID" value="DAD40309.1"/>
    <property type="molecule type" value="Genomic_DNA"/>
</dbReference>
<evidence type="ECO:0000313" key="2">
    <source>
        <dbReference type="Proteomes" id="UP000607653"/>
    </source>
</evidence>
<evidence type="ECO:0000313" key="1">
    <source>
        <dbReference type="EMBL" id="DAD40309.1"/>
    </source>
</evidence>
<comment type="caution">
    <text evidence="1">The sequence shown here is derived from an EMBL/GenBank/DDBJ whole genome shotgun (WGS) entry which is preliminary data.</text>
</comment>
<organism evidence="1 2">
    <name type="scientific">Nelumbo nucifera</name>
    <name type="common">Sacred lotus</name>
    <dbReference type="NCBI Taxonomy" id="4432"/>
    <lineage>
        <taxon>Eukaryota</taxon>
        <taxon>Viridiplantae</taxon>
        <taxon>Streptophyta</taxon>
        <taxon>Embryophyta</taxon>
        <taxon>Tracheophyta</taxon>
        <taxon>Spermatophyta</taxon>
        <taxon>Magnoliopsida</taxon>
        <taxon>Proteales</taxon>
        <taxon>Nelumbonaceae</taxon>
        <taxon>Nelumbo</taxon>
    </lineage>
</organism>
<proteinExistence type="predicted"/>
<reference evidence="1 2" key="1">
    <citation type="journal article" date="2020" name="Mol. Biol. Evol.">
        <title>Distinct Expression and Methylation Patterns for Genes with Different Fates following a Single Whole-Genome Duplication in Flowering Plants.</title>
        <authorList>
            <person name="Shi T."/>
            <person name="Rahmani R.S."/>
            <person name="Gugger P.F."/>
            <person name="Wang M."/>
            <person name="Li H."/>
            <person name="Zhang Y."/>
            <person name="Li Z."/>
            <person name="Wang Q."/>
            <person name="Van de Peer Y."/>
            <person name="Marchal K."/>
            <person name="Chen J."/>
        </authorList>
    </citation>
    <scope>NUCLEOTIDE SEQUENCE [LARGE SCALE GENOMIC DNA]</scope>
    <source>
        <tissue evidence="1">Leaf</tissue>
    </source>
</reference>
<dbReference type="AlphaFoldDB" id="A0A822ZA67"/>
<keyword evidence="2" id="KW-1185">Reference proteome</keyword>
<protein>
    <submittedName>
        <fullName evidence="1">Uncharacterized protein</fullName>
    </submittedName>
</protein>
<name>A0A822ZA67_NELNU</name>
<accession>A0A822ZA67</accession>
<sequence length="88" mass="10010">MEVICFKKSLMIEGNRFTRGHFPFKGGCQNNQGERGRQDARSLHIQQWPTHGKVSVKVNSRSFFLDLDSESTAERSVFLQSCLVGSFD</sequence>